<name>A0ABR7PYT0_9BURK</name>
<evidence type="ECO:0000313" key="3">
    <source>
        <dbReference type="Proteomes" id="UP000736373"/>
    </source>
</evidence>
<sequence length="92" mass="9978">MATCGRGERIKSRQRKTARSRLERAVSVFAATGKRAKKSRLDGRANDTPLQRIGAFGQSNRICGNGTTLLLAITPTQHVGWAGVKDDARLEA</sequence>
<proteinExistence type="predicted"/>
<dbReference type="RefSeq" id="WP_187638304.1">
    <property type="nucleotide sequence ID" value="NZ_VZQQ01000053.1"/>
</dbReference>
<reference evidence="2 3" key="1">
    <citation type="submission" date="2019-09" db="EMBL/GenBank/DDBJ databases">
        <title>Paraburkholderia podalyriae sp. nov., A South African Podalyria-associated rhizobium.</title>
        <authorList>
            <person name="Mavima L."/>
            <person name="Beukes C.W."/>
            <person name="Palmer M."/>
            <person name="De Meyer S.E."/>
            <person name="James E.K."/>
            <person name="Maluk M."/>
            <person name="Avontuur J.R."/>
            <person name="Chan W.Y."/>
            <person name="Venter S.N."/>
            <person name="Steenkamp E.T."/>
        </authorList>
    </citation>
    <scope>NUCLEOTIDE SEQUENCE [LARGE SCALE GENOMIC DNA]</scope>
    <source>
        <strain evidence="2 3">WC7.3b</strain>
    </source>
</reference>
<keyword evidence="3" id="KW-1185">Reference proteome</keyword>
<dbReference type="EMBL" id="VZQQ01000053">
    <property type="protein sequence ID" value="MBC8751371.1"/>
    <property type="molecule type" value="Genomic_DNA"/>
</dbReference>
<protein>
    <submittedName>
        <fullName evidence="2">Uncharacterized protein</fullName>
    </submittedName>
</protein>
<accession>A0ABR7PYT0</accession>
<feature type="region of interest" description="Disordered" evidence="1">
    <location>
        <begin position="1"/>
        <end position="22"/>
    </location>
</feature>
<evidence type="ECO:0000256" key="1">
    <source>
        <dbReference type="SAM" id="MobiDB-lite"/>
    </source>
</evidence>
<evidence type="ECO:0000313" key="2">
    <source>
        <dbReference type="EMBL" id="MBC8751371.1"/>
    </source>
</evidence>
<dbReference type="Proteomes" id="UP000736373">
    <property type="component" value="Unassembled WGS sequence"/>
</dbReference>
<organism evidence="2 3">
    <name type="scientific">Paraburkholderia podalyriae</name>
    <dbReference type="NCBI Taxonomy" id="1938811"/>
    <lineage>
        <taxon>Bacteria</taxon>
        <taxon>Pseudomonadati</taxon>
        <taxon>Pseudomonadota</taxon>
        <taxon>Betaproteobacteria</taxon>
        <taxon>Burkholderiales</taxon>
        <taxon>Burkholderiaceae</taxon>
        <taxon>Paraburkholderia</taxon>
    </lineage>
</organism>
<comment type="caution">
    <text evidence="2">The sequence shown here is derived from an EMBL/GenBank/DDBJ whole genome shotgun (WGS) entry which is preliminary data.</text>
</comment>
<feature type="compositionally biased region" description="Basic and acidic residues" evidence="1">
    <location>
        <begin position="1"/>
        <end position="11"/>
    </location>
</feature>
<gene>
    <name evidence="2" type="ORF">F6X42_34000</name>
</gene>